<keyword evidence="9 16" id="KW-0408">Iron</keyword>
<keyword evidence="3" id="KW-1003">Cell membrane</keyword>
<dbReference type="HOGENOM" id="CLU_013350_3_0_4"/>
<dbReference type="InterPro" id="IPR003373">
    <property type="entry name" value="Fe2_transport_prot-B"/>
</dbReference>
<feature type="binding site" evidence="14">
    <location>
        <begin position="56"/>
        <end position="59"/>
    </location>
    <ligand>
        <name>GTP</name>
        <dbReference type="ChEBI" id="CHEBI:37565"/>
        <label>3</label>
    </ligand>
</feature>
<feature type="transmembrane region" description="Helical" evidence="16">
    <location>
        <begin position="721"/>
        <end position="743"/>
    </location>
</feature>
<evidence type="ECO:0000256" key="3">
    <source>
        <dbReference type="ARBA" id="ARBA00022475"/>
    </source>
</evidence>
<dbReference type="STRING" id="1203554.HMPREF1476_00790"/>
<sequence>MSQHIVCVVGNPNCGKTTFFNALTGSRQRVGNWPGVTVDKKTGNFEYRNEKIELVDLPGIYSITPAASSGEDERVARDYILSGEAEAVINIVDASNLERNLYLTAQLIEMRVPMIVVVNMLDIAKQHRLEIRLEKLQEALGCPVVGIVASRETGLNDVKDTLVNFLEHPTIPPMAVEFDEKITKAIAAVSEDLKKQGVERAPWFASQFMERAPGLEEKLPNVNAANVEKIVADLDKEYDGDLDIAIANARYNLVANIAEKAIVRVGEASATLTDKIDRVVLNRWLGLPIFLFIMYVMFLFTQNLGGAFIDFFDILVGGVMVDGFSELLTNIGSPEWLTVFLANGIGGGLQTVSTFIPVVFFLFLFLALLEDSGYMARAAFVMDRLMRALGLPGKAFVPLLVGFGCGVPAVMATRTMDRASDRIITVLMAPFMSCGARLPVYVLFATAFWPENGQNLVFLLYIIGILAAILTGFLLKHAALPGAASAFVMEIPPYHIPTFKGVMLRTWDRVKTFLFRAGKVIVSIVAVLAFLNSLGTDGTFGNEDSDKSVLSEIGRDIVPIFAPMGVQEQNWPAAVGVFTGIFAKEAVVGTLNSLYDTITLAKAEEEKAADGAAPAEEAAPEEEEGGWSFTDTFNEAVSTTWENLKGLGDALADPMGIKVESDLSDTAAEAEAQEVSAGTFDTIKILFGSQSAAFAYLLMVLLYMPCCAAIAAIYREVGAAWTLFSASWCTVLGYTSAVIFYRAVNFSAAPVYATVAILLSLAAIVGMYFWMKTFAKKEDDNTPKVIPIHSAH</sequence>
<dbReference type="EMBL" id="ATCF01000012">
    <property type="protein sequence ID" value="EPD99984.1"/>
    <property type="molecule type" value="Genomic_DNA"/>
</dbReference>
<dbReference type="InterPro" id="IPR011642">
    <property type="entry name" value="Gate_dom"/>
</dbReference>
<comment type="caution">
    <text evidence="19">The sequence shown here is derived from an EMBL/GenBank/DDBJ whole genome shotgun (WGS) entry which is preliminary data.</text>
</comment>
<feature type="binding site" evidence="14">
    <location>
        <begin position="10"/>
        <end position="17"/>
    </location>
    <ligand>
        <name>GTP</name>
        <dbReference type="ChEBI" id="CHEBI:37565"/>
        <label>1</label>
    </ligand>
</feature>
<evidence type="ECO:0000256" key="13">
    <source>
        <dbReference type="NCBIfam" id="TIGR00437"/>
    </source>
</evidence>
<keyword evidence="8 16" id="KW-1133">Transmembrane helix</keyword>
<dbReference type="PROSITE" id="PS51711">
    <property type="entry name" value="G_FEOB"/>
    <property type="match status" value="1"/>
</dbReference>
<evidence type="ECO:0000313" key="19">
    <source>
        <dbReference type="EMBL" id="EPD99984.1"/>
    </source>
</evidence>
<dbReference type="Pfam" id="PF02421">
    <property type="entry name" value="FeoB_N"/>
    <property type="match status" value="1"/>
</dbReference>
<dbReference type="FunFam" id="3.40.50.300:FF:000426">
    <property type="entry name" value="Ferrous iron transport protein B"/>
    <property type="match status" value="1"/>
</dbReference>
<evidence type="ECO:0000256" key="10">
    <source>
        <dbReference type="ARBA" id="ARBA00023065"/>
    </source>
</evidence>
<dbReference type="GO" id="GO:0046872">
    <property type="term" value="F:metal ion binding"/>
    <property type="evidence" value="ECO:0007669"/>
    <property type="project" value="UniProtKB-KW"/>
</dbReference>
<dbReference type="Pfam" id="PF07664">
    <property type="entry name" value="FeoB_C"/>
    <property type="match status" value="1"/>
</dbReference>
<keyword evidence="11 14" id="KW-0342">GTP-binding</keyword>
<dbReference type="InterPro" id="IPR027417">
    <property type="entry name" value="P-loop_NTPase"/>
</dbReference>
<feature type="transmembrane region" description="Helical" evidence="16">
    <location>
        <begin position="456"/>
        <end position="475"/>
    </location>
</feature>
<evidence type="ECO:0000256" key="11">
    <source>
        <dbReference type="ARBA" id="ARBA00023134"/>
    </source>
</evidence>
<dbReference type="InterPro" id="IPR005225">
    <property type="entry name" value="Small_GTP-bd"/>
</dbReference>
<dbReference type="PANTHER" id="PTHR43185:SF1">
    <property type="entry name" value="FE(2+) TRANSPORTER FEOB"/>
    <property type="match status" value="1"/>
</dbReference>
<dbReference type="Pfam" id="PF17910">
    <property type="entry name" value="FeoB_Cyto"/>
    <property type="match status" value="1"/>
</dbReference>
<organism evidence="19 20">
    <name type="scientific">Sutterella wadsworthensis HGA0223</name>
    <dbReference type="NCBI Taxonomy" id="1203554"/>
    <lineage>
        <taxon>Bacteria</taxon>
        <taxon>Pseudomonadati</taxon>
        <taxon>Pseudomonadota</taxon>
        <taxon>Betaproteobacteria</taxon>
        <taxon>Burkholderiales</taxon>
        <taxon>Sutterellaceae</taxon>
        <taxon>Sutterella</taxon>
    </lineage>
</organism>
<evidence type="ECO:0000256" key="1">
    <source>
        <dbReference type="ARBA" id="ARBA00004429"/>
    </source>
</evidence>
<evidence type="ECO:0000256" key="5">
    <source>
        <dbReference type="ARBA" id="ARBA00022519"/>
    </source>
</evidence>
<dbReference type="NCBIfam" id="TIGR00437">
    <property type="entry name" value="feoB"/>
    <property type="match status" value="1"/>
</dbReference>
<dbReference type="Gene3D" id="3.40.50.300">
    <property type="entry name" value="P-loop containing nucleotide triphosphate hydrolases"/>
    <property type="match status" value="1"/>
</dbReference>
<feature type="binding site" evidence="15">
    <location>
        <position position="21"/>
    </location>
    <ligand>
        <name>Mg(2+)</name>
        <dbReference type="ChEBI" id="CHEBI:18420"/>
        <label>2</label>
    </ligand>
</feature>
<dbReference type="GO" id="GO:0005886">
    <property type="term" value="C:plasma membrane"/>
    <property type="evidence" value="ECO:0007669"/>
    <property type="project" value="UniProtKB-SubCell"/>
</dbReference>
<comment type="similarity">
    <text evidence="16">Belongs to the TRAFAC class TrmE-Era-EngA-EngB-Septin-like GTPase superfamily. FeoB GTPase (TC 9.A.8) family.</text>
</comment>
<dbReference type="InterPro" id="IPR006073">
    <property type="entry name" value="GTP-bd"/>
</dbReference>
<keyword evidence="5" id="KW-0997">Cell inner membrane</keyword>
<dbReference type="Proteomes" id="UP000014400">
    <property type="component" value="Unassembled WGS sequence"/>
</dbReference>
<dbReference type="SUPFAM" id="SSF52540">
    <property type="entry name" value="P-loop containing nucleoside triphosphate hydrolases"/>
    <property type="match status" value="1"/>
</dbReference>
<dbReference type="InterPro" id="IPR050860">
    <property type="entry name" value="FeoB_GTPase"/>
</dbReference>
<evidence type="ECO:0000259" key="18">
    <source>
        <dbReference type="PROSITE" id="PS51711"/>
    </source>
</evidence>
<dbReference type="RefSeq" id="WP_016474126.1">
    <property type="nucleotide sequence ID" value="NZ_KE150480.1"/>
</dbReference>
<evidence type="ECO:0000256" key="6">
    <source>
        <dbReference type="ARBA" id="ARBA00022692"/>
    </source>
</evidence>
<feature type="domain" description="FeoB-type G" evidence="18">
    <location>
        <begin position="3"/>
        <end position="168"/>
    </location>
</feature>
<keyword evidence="2 16" id="KW-0813">Transport</keyword>
<evidence type="ECO:0000256" key="15">
    <source>
        <dbReference type="PIRSR" id="PIRSR603373-2"/>
    </source>
</evidence>
<keyword evidence="15" id="KW-0460">Magnesium</keyword>
<feature type="transmembrane region" description="Helical" evidence="16">
    <location>
        <begin position="513"/>
        <end position="531"/>
    </location>
</feature>
<keyword evidence="10" id="KW-0406">Ion transport</keyword>
<keyword evidence="15" id="KW-0479">Metal-binding</keyword>
<feature type="binding site" evidence="15">
    <location>
        <position position="22"/>
    </location>
    <ligand>
        <name>Mg(2+)</name>
        <dbReference type="ChEBI" id="CHEBI:18420"/>
        <label>1</label>
    </ligand>
</feature>
<feature type="binding site" evidence="14">
    <location>
        <begin position="35"/>
        <end position="39"/>
    </location>
    <ligand>
        <name>GTP</name>
        <dbReference type="ChEBI" id="CHEBI:37565"/>
        <label>2</label>
    </ligand>
</feature>
<feature type="binding site" evidence="14">
    <location>
        <begin position="119"/>
        <end position="122"/>
    </location>
    <ligand>
        <name>GTP</name>
        <dbReference type="ChEBI" id="CHEBI:37565"/>
        <label>1</label>
    </ligand>
</feature>
<dbReference type="NCBIfam" id="TIGR00231">
    <property type="entry name" value="small_GTP"/>
    <property type="match status" value="1"/>
</dbReference>
<feature type="transmembrane region" description="Helical" evidence="16">
    <location>
        <begin position="284"/>
        <end position="301"/>
    </location>
</feature>
<name>S3CHE5_9BURK</name>
<reference evidence="19 20" key="1">
    <citation type="submission" date="2013-04" db="EMBL/GenBank/DDBJ databases">
        <title>The Genome Sequence of Sutterella wadsworthensis HGA0223.</title>
        <authorList>
            <consortium name="The Broad Institute Genomics Platform"/>
            <person name="Earl A."/>
            <person name="Ward D."/>
            <person name="Feldgarden M."/>
            <person name="Gevers D."/>
            <person name="Schmidt T.M."/>
            <person name="Dover J."/>
            <person name="Dai D."/>
            <person name="Walker B."/>
            <person name="Young S."/>
            <person name="Zeng Q."/>
            <person name="Gargeya S."/>
            <person name="Fitzgerald M."/>
            <person name="Haas B."/>
            <person name="Abouelleil A."/>
            <person name="Allen A.W."/>
            <person name="Alvarado L."/>
            <person name="Arachchi H.M."/>
            <person name="Berlin A.M."/>
            <person name="Chapman S.B."/>
            <person name="Gainer-Dewar J."/>
            <person name="Goldberg J."/>
            <person name="Griggs A."/>
            <person name="Gujja S."/>
            <person name="Hansen M."/>
            <person name="Howarth C."/>
            <person name="Imamovic A."/>
            <person name="Ireland A."/>
            <person name="Larimer J."/>
            <person name="McCowan C."/>
            <person name="Murphy C."/>
            <person name="Pearson M."/>
            <person name="Poon T.W."/>
            <person name="Priest M."/>
            <person name="Roberts A."/>
            <person name="Saif S."/>
            <person name="Shea T."/>
            <person name="Sisk P."/>
            <person name="Sykes S."/>
            <person name="Wortman J."/>
            <person name="Nusbaum C."/>
            <person name="Birren B."/>
        </authorList>
    </citation>
    <scope>NUCLEOTIDE SEQUENCE [LARGE SCALE GENOMIC DNA]</scope>
    <source>
        <strain evidence="19 20">HGA0223</strain>
    </source>
</reference>
<feature type="transmembrane region" description="Helical" evidence="16">
    <location>
        <begin position="389"/>
        <end position="411"/>
    </location>
</feature>
<dbReference type="CDD" id="cd01879">
    <property type="entry name" value="FeoB"/>
    <property type="match status" value="1"/>
</dbReference>
<dbReference type="Gene3D" id="1.10.287.1770">
    <property type="match status" value="1"/>
</dbReference>
<dbReference type="GO" id="GO:0015093">
    <property type="term" value="F:ferrous iron transmembrane transporter activity"/>
    <property type="evidence" value="ECO:0007669"/>
    <property type="project" value="UniProtKB-UniRule"/>
</dbReference>
<evidence type="ECO:0000256" key="8">
    <source>
        <dbReference type="ARBA" id="ARBA00022989"/>
    </source>
</evidence>
<evidence type="ECO:0000256" key="12">
    <source>
        <dbReference type="ARBA" id="ARBA00023136"/>
    </source>
</evidence>
<dbReference type="PRINTS" id="PR00326">
    <property type="entry name" value="GTP1OBG"/>
</dbReference>
<evidence type="ECO:0000256" key="4">
    <source>
        <dbReference type="ARBA" id="ARBA00022496"/>
    </source>
</evidence>
<dbReference type="NCBIfam" id="NF007105">
    <property type="entry name" value="PRK09554.1"/>
    <property type="match status" value="1"/>
</dbReference>
<feature type="transmembrane region" description="Helical" evidence="16">
    <location>
        <begin position="423"/>
        <end position="444"/>
    </location>
</feature>
<dbReference type="InterPro" id="IPR011640">
    <property type="entry name" value="Fe2_transport_prot_B_C"/>
</dbReference>
<dbReference type="AlphaFoldDB" id="S3CHE5"/>
<feature type="binding site" evidence="15">
    <location>
        <position position="25"/>
    </location>
    <ligand>
        <name>Mg(2+)</name>
        <dbReference type="ChEBI" id="CHEBI:18420"/>
        <label>2</label>
    </ligand>
</feature>
<feature type="transmembrane region" description="Helical" evidence="16">
    <location>
        <begin position="336"/>
        <end position="369"/>
    </location>
</feature>
<dbReference type="PANTHER" id="PTHR43185">
    <property type="entry name" value="FERROUS IRON TRANSPORT PROTEIN B"/>
    <property type="match status" value="1"/>
</dbReference>
<feature type="transmembrane region" description="Helical" evidence="16">
    <location>
        <begin position="749"/>
        <end position="770"/>
    </location>
</feature>
<evidence type="ECO:0000256" key="2">
    <source>
        <dbReference type="ARBA" id="ARBA00022448"/>
    </source>
</evidence>
<dbReference type="PATRIC" id="fig|1203554.3.peg.793"/>
<keyword evidence="4 16" id="KW-0410">Iron transport</keyword>
<feature type="region of interest" description="Disordered" evidence="17">
    <location>
        <begin position="609"/>
        <end position="628"/>
    </location>
</feature>
<evidence type="ECO:0000256" key="14">
    <source>
        <dbReference type="PIRSR" id="PIRSR603373-1"/>
    </source>
</evidence>
<gene>
    <name evidence="19" type="ORF">HMPREF1476_00790</name>
</gene>
<evidence type="ECO:0000256" key="9">
    <source>
        <dbReference type="ARBA" id="ARBA00023004"/>
    </source>
</evidence>
<keyword evidence="7 14" id="KW-0547">Nucleotide-binding</keyword>
<evidence type="ECO:0000256" key="7">
    <source>
        <dbReference type="ARBA" id="ARBA00022741"/>
    </source>
</evidence>
<comment type="function">
    <text evidence="16">Probable transporter of a GTP-driven Fe(2+) uptake system.</text>
</comment>
<proteinExistence type="inferred from homology"/>
<protein>
    <recommendedName>
        <fullName evidence="13 16">Ferrous iron transport protein B</fullName>
    </recommendedName>
</protein>
<evidence type="ECO:0000313" key="20">
    <source>
        <dbReference type="Proteomes" id="UP000014400"/>
    </source>
</evidence>
<keyword evidence="20" id="KW-1185">Reference proteome</keyword>
<dbReference type="InterPro" id="IPR041069">
    <property type="entry name" value="FeoB_Cyto"/>
</dbReference>
<dbReference type="InterPro" id="IPR030389">
    <property type="entry name" value="G_FEOB_dom"/>
</dbReference>
<dbReference type="eggNOG" id="COG0370">
    <property type="taxonomic scope" value="Bacteria"/>
</dbReference>
<feature type="transmembrane region" description="Helical" evidence="16">
    <location>
        <begin position="693"/>
        <end position="714"/>
    </location>
</feature>
<dbReference type="Pfam" id="PF07670">
    <property type="entry name" value="Gate"/>
    <property type="match status" value="2"/>
</dbReference>
<evidence type="ECO:0000256" key="17">
    <source>
        <dbReference type="SAM" id="MobiDB-lite"/>
    </source>
</evidence>
<feature type="binding site" evidence="15">
    <location>
        <position position="24"/>
    </location>
    <ligand>
        <name>Mg(2+)</name>
        <dbReference type="ChEBI" id="CHEBI:18420"/>
        <label>2</label>
    </ligand>
</feature>
<evidence type="ECO:0000256" key="16">
    <source>
        <dbReference type="RuleBase" id="RU362098"/>
    </source>
</evidence>
<keyword evidence="12 16" id="KW-0472">Membrane</keyword>
<comment type="subcellular location">
    <subcellularLocation>
        <location evidence="1 16">Cell inner membrane</location>
        <topology evidence="1 16">Multi-pass membrane protein</topology>
    </subcellularLocation>
</comment>
<accession>S3CHE5</accession>
<keyword evidence="6 16" id="KW-0812">Transmembrane</keyword>
<dbReference type="GO" id="GO:0005525">
    <property type="term" value="F:GTP binding"/>
    <property type="evidence" value="ECO:0007669"/>
    <property type="project" value="UniProtKB-KW"/>
</dbReference>